<reference evidence="2 3" key="1">
    <citation type="submission" date="2023-11" db="EMBL/GenBank/DDBJ databases">
        <title>Paucibacter sp. nov., isolated from fresh soil in Korea.</title>
        <authorList>
            <person name="Le N.T.T."/>
        </authorList>
    </citation>
    <scope>NUCLEOTIDE SEQUENCE [LARGE SCALE GENOMIC DNA]</scope>
    <source>
        <strain evidence="2 3">R3-3</strain>
    </source>
</reference>
<keyword evidence="3" id="KW-1185">Reference proteome</keyword>
<evidence type="ECO:0000313" key="2">
    <source>
        <dbReference type="EMBL" id="MDY0748624.1"/>
    </source>
</evidence>
<dbReference type="EMBL" id="JAXCLA010000011">
    <property type="protein sequence ID" value="MDY0748624.1"/>
    <property type="molecule type" value="Genomic_DNA"/>
</dbReference>
<sequence length="262" mass="29764">MKTKISVIVWNEFQHERQSSAIAEIYPDGMHQVIAQALRVGDADLDVGTATLDQPEHGLSEERLAGCDVLVWWGHKAHDQVDDAIVDRVQKRVLEGMGLIVLHSGHFSKIFRRMMGTNCSLKWREADEKERVWVVEPSHPIAAGLGEYFELPYEEMYGERFDIPQPDSTVFISWFEGGEVFRSGCTWERGHGRIFYFRPGHEAYPTYYDANVQKVLNNAVRWAAPRVNIVDVCPNAQPLEPIAKKALNFAKVGILQSAKDIQ</sequence>
<feature type="domain" description="ThuA-like" evidence="1">
    <location>
        <begin position="7"/>
        <end position="223"/>
    </location>
</feature>
<dbReference type="InterPro" id="IPR029062">
    <property type="entry name" value="Class_I_gatase-like"/>
</dbReference>
<name>A0ABU5DQM2_9BURK</name>
<protein>
    <submittedName>
        <fullName evidence="2">ThuA domain-containing protein</fullName>
    </submittedName>
</protein>
<proteinExistence type="predicted"/>
<evidence type="ECO:0000313" key="3">
    <source>
        <dbReference type="Proteomes" id="UP001285263"/>
    </source>
</evidence>
<organism evidence="2 3">
    <name type="scientific">Roseateles agri</name>
    <dbReference type="NCBI Taxonomy" id="3098619"/>
    <lineage>
        <taxon>Bacteria</taxon>
        <taxon>Pseudomonadati</taxon>
        <taxon>Pseudomonadota</taxon>
        <taxon>Betaproteobacteria</taxon>
        <taxon>Burkholderiales</taxon>
        <taxon>Sphaerotilaceae</taxon>
        <taxon>Roseateles</taxon>
    </lineage>
</organism>
<dbReference type="RefSeq" id="WP_320426592.1">
    <property type="nucleotide sequence ID" value="NZ_JAXCLA010000011.1"/>
</dbReference>
<comment type="caution">
    <text evidence="2">The sequence shown here is derived from an EMBL/GenBank/DDBJ whole genome shotgun (WGS) entry which is preliminary data.</text>
</comment>
<dbReference type="Gene3D" id="3.40.50.880">
    <property type="match status" value="1"/>
</dbReference>
<dbReference type="Pfam" id="PF06283">
    <property type="entry name" value="ThuA"/>
    <property type="match status" value="1"/>
</dbReference>
<dbReference type="PIRSF" id="PIRSF030013">
    <property type="entry name" value="ThuA"/>
    <property type="match status" value="1"/>
</dbReference>
<dbReference type="InterPro" id="IPR029010">
    <property type="entry name" value="ThuA-like"/>
</dbReference>
<dbReference type="Proteomes" id="UP001285263">
    <property type="component" value="Unassembled WGS sequence"/>
</dbReference>
<gene>
    <name evidence="2" type="ORF">SNE35_29270</name>
</gene>
<dbReference type="SUPFAM" id="SSF52317">
    <property type="entry name" value="Class I glutamine amidotransferase-like"/>
    <property type="match status" value="1"/>
</dbReference>
<dbReference type="InterPro" id="IPR009381">
    <property type="entry name" value="Trehalose_catabolism_ThuA_prok"/>
</dbReference>
<evidence type="ECO:0000259" key="1">
    <source>
        <dbReference type="Pfam" id="PF06283"/>
    </source>
</evidence>
<accession>A0ABU5DQM2</accession>